<keyword evidence="4" id="KW-1185">Reference proteome</keyword>
<feature type="region of interest" description="Disordered" evidence="1">
    <location>
        <begin position="519"/>
        <end position="580"/>
    </location>
</feature>
<feature type="region of interest" description="Disordered" evidence="1">
    <location>
        <begin position="869"/>
        <end position="902"/>
    </location>
</feature>
<accession>A0AAE0KSL4</accession>
<proteinExistence type="predicted"/>
<feature type="region of interest" description="Disordered" evidence="1">
    <location>
        <begin position="204"/>
        <end position="223"/>
    </location>
</feature>
<gene>
    <name evidence="3" type="ORF">CYMTET_31734</name>
</gene>
<dbReference type="Proteomes" id="UP001190700">
    <property type="component" value="Unassembled WGS sequence"/>
</dbReference>
<feature type="non-terminal residue" evidence="3">
    <location>
        <position position="1"/>
    </location>
</feature>
<feature type="compositionally biased region" description="Low complexity" evidence="1">
    <location>
        <begin position="556"/>
        <end position="565"/>
    </location>
</feature>
<feature type="compositionally biased region" description="Low complexity" evidence="1">
    <location>
        <begin position="204"/>
        <end position="219"/>
    </location>
</feature>
<feature type="compositionally biased region" description="Low complexity" evidence="1">
    <location>
        <begin position="139"/>
        <end position="152"/>
    </location>
</feature>
<reference evidence="3 4" key="1">
    <citation type="journal article" date="2015" name="Genome Biol. Evol.">
        <title>Comparative Genomics of a Bacterivorous Green Alga Reveals Evolutionary Causalities and Consequences of Phago-Mixotrophic Mode of Nutrition.</title>
        <authorList>
            <person name="Burns J.A."/>
            <person name="Paasch A."/>
            <person name="Narechania A."/>
            <person name="Kim E."/>
        </authorList>
    </citation>
    <scope>NUCLEOTIDE SEQUENCE [LARGE SCALE GENOMIC DNA]</scope>
    <source>
        <strain evidence="3 4">PLY_AMNH</strain>
    </source>
</reference>
<dbReference type="InterPro" id="IPR001849">
    <property type="entry name" value="PH_domain"/>
</dbReference>
<feature type="region of interest" description="Disordered" evidence="1">
    <location>
        <begin position="39"/>
        <end position="175"/>
    </location>
</feature>
<sequence>ASDGREHDLLLEAPSSKSRAQWLDALSGAIRRCALQHVGATGNIPPSPPPKLEKPSSPPLSPRTAPGPPNGESLERGNAQSSPPGEGIDAGNTTHEELGPEIENPWLPQAGANDPRESYFTTFPRQNNPLWVNQRESDPQSSSPDPGSPWSDGANRPIPEDVSPGTDQLGAFPGFASRENPLFVQIPEPLEGVSTVSSSHLSSGSAATGMTAETGATATPDSRRVRGVTGSFLIGAHHSSVQGGEEGFREDDAQGEHAVDLEEVTSVLSSAAGSMLVVGGALAGVTTLQAENSALQELSTAAQEPVAPAEAARYLRGPASFMEGGDFASAWDEVYRDLTTENQSGNSGWVQALASNWEKAEPPRPPASPQPASPPLHLAGLQAEEAEGETEGWFGDFFRPVDEMTLSPRSDMSGSLVQIEPDLRGFCTTATGRVGDALLEREMHTVETPAMAMVPGMPITVANGVLEPEATRLGGGAGDAHGPQPTWGQLQQAEAFMLQQAYLLRSLLMLPPPAPADPVPVSAPPALPAPRRQAATSPAKNGKRSPYHAPLQHPVPAALAASSKPTSPPPPPPNPALLSGLSLNANPVAAGEPRALVTSQSSLLEQAAALYPSSLHPPVYADMVTAGGMYGQPPTLPVHNALSTMTLGTIAPRVLFPPVFASVGGVLPPAPGGGPRAPPGLPKGHVKVDGKPMPVKDGLQVLLRDASLAAESRDPAVANFLEAFEESLEELVNMVNHFPKLVQQFALDPLKAYALMEVWEENYLSKLTPEELTQCRAGIASFDVTHYTDEEEAAAQATGKYKLVLKKREEKADRVAEASRRKSVQQELFEAVSKRVVIEAVVPSAVTELKTMKKGKINKLRKSMKIAATTAPEELGTDQGSEGDPVSKPRPRSQTVPSLSADCLRMAAETIDQEPPE</sequence>
<protein>
    <recommendedName>
        <fullName evidence="2">PH domain-containing protein</fullName>
    </recommendedName>
</protein>
<dbReference type="EMBL" id="LGRX02018906">
    <property type="protein sequence ID" value="KAK3259261.1"/>
    <property type="molecule type" value="Genomic_DNA"/>
</dbReference>
<dbReference type="AlphaFoldDB" id="A0AAE0KSL4"/>
<evidence type="ECO:0000256" key="1">
    <source>
        <dbReference type="SAM" id="MobiDB-lite"/>
    </source>
</evidence>
<feature type="compositionally biased region" description="Polar residues" evidence="1">
    <location>
        <begin position="119"/>
        <end position="131"/>
    </location>
</feature>
<feature type="compositionally biased region" description="Pro residues" evidence="1">
    <location>
        <begin position="566"/>
        <end position="575"/>
    </location>
</feature>
<name>A0AAE0KSL4_9CHLO</name>
<comment type="caution">
    <text evidence="3">The sequence shown here is derived from an EMBL/GenBank/DDBJ whole genome shotgun (WGS) entry which is preliminary data.</text>
</comment>
<evidence type="ECO:0000313" key="4">
    <source>
        <dbReference type="Proteomes" id="UP001190700"/>
    </source>
</evidence>
<evidence type="ECO:0000313" key="3">
    <source>
        <dbReference type="EMBL" id="KAK3259261.1"/>
    </source>
</evidence>
<dbReference type="PROSITE" id="PS50003">
    <property type="entry name" value="PH_DOMAIN"/>
    <property type="match status" value="1"/>
</dbReference>
<feature type="compositionally biased region" description="Pro residues" evidence="1">
    <location>
        <begin position="519"/>
        <end position="528"/>
    </location>
</feature>
<organism evidence="3 4">
    <name type="scientific">Cymbomonas tetramitiformis</name>
    <dbReference type="NCBI Taxonomy" id="36881"/>
    <lineage>
        <taxon>Eukaryota</taxon>
        <taxon>Viridiplantae</taxon>
        <taxon>Chlorophyta</taxon>
        <taxon>Pyramimonadophyceae</taxon>
        <taxon>Pyramimonadales</taxon>
        <taxon>Pyramimonadaceae</taxon>
        <taxon>Cymbomonas</taxon>
    </lineage>
</organism>
<evidence type="ECO:0000259" key="2">
    <source>
        <dbReference type="PROSITE" id="PS50003"/>
    </source>
</evidence>
<feature type="compositionally biased region" description="Pro residues" evidence="1">
    <location>
        <begin position="45"/>
        <end position="69"/>
    </location>
</feature>
<feature type="domain" description="PH" evidence="2">
    <location>
        <begin position="1"/>
        <end position="31"/>
    </location>
</feature>